<dbReference type="EMBL" id="JASBWV010000022">
    <property type="protein sequence ID" value="KAJ9119949.1"/>
    <property type="molecule type" value="Genomic_DNA"/>
</dbReference>
<proteinExistence type="predicted"/>
<protein>
    <submittedName>
        <fullName evidence="1">Uncharacterized protein</fullName>
    </submittedName>
</protein>
<organism evidence="1 2">
    <name type="scientific">Naganishia onofrii</name>
    <dbReference type="NCBI Taxonomy" id="1851511"/>
    <lineage>
        <taxon>Eukaryota</taxon>
        <taxon>Fungi</taxon>
        <taxon>Dikarya</taxon>
        <taxon>Basidiomycota</taxon>
        <taxon>Agaricomycotina</taxon>
        <taxon>Tremellomycetes</taxon>
        <taxon>Filobasidiales</taxon>
        <taxon>Filobasidiaceae</taxon>
        <taxon>Naganishia</taxon>
    </lineage>
</organism>
<name>A0ACC2X7B9_9TREE</name>
<reference evidence="1" key="1">
    <citation type="submission" date="2023-04" db="EMBL/GenBank/DDBJ databases">
        <title>Draft Genome sequencing of Naganishia species isolated from polar environments using Oxford Nanopore Technology.</title>
        <authorList>
            <person name="Leo P."/>
            <person name="Venkateswaran K."/>
        </authorList>
    </citation>
    <scope>NUCLEOTIDE SEQUENCE</scope>
    <source>
        <strain evidence="1">DBVPG 5303</strain>
    </source>
</reference>
<evidence type="ECO:0000313" key="1">
    <source>
        <dbReference type="EMBL" id="KAJ9119949.1"/>
    </source>
</evidence>
<comment type="caution">
    <text evidence="1">The sequence shown here is derived from an EMBL/GenBank/DDBJ whole genome shotgun (WGS) entry which is preliminary data.</text>
</comment>
<sequence>MSRVKYHVLTSLPVDRAGNCLFRVFAHQLFDDASRHLELRTSICDYLKTHAETLSCYNWNEHGESYDQYVARMRKPKVWGGYLELYAFTQLYACRLIIYESDREQVFGEGGAGGEKEEDMSSGNAARVVRLSYHGGVHYNSVVPAERDGQEDDDASSMGSDE</sequence>
<evidence type="ECO:0000313" key="2">
    <source>
        <dbReference type="Proteomes" id="UP001234202"/>
    </source>
</evidence>
<dbReference type="Proteomes" id="UP001234202">
    <property type="component" value="Unassembled WGS sequence"/>
</dbReference>
<gene>
    <name evidence="1" type="ORF">QFC24_005432</name>
</gene>
<keyword evidence="2" id="KW-1185">Reference proteome</keyword>
<accession>A0ACC2X7B9</accession>